<proteinExistence type="predicted"/>
<dbReference type="AlphaFoldDB" id="A0A5Y8YET5"/>
<sequence length="176" mass="19442">MVGKYVTEYDSNNNHGRYFFTSTIEKPAYLYVYSPNDFFTSLAANGPSMTGATKSLVGTGAIKNRENYKETSDLITKDNISNEVLNSIFNDLKFNSSVDISDLSKFYKDGKILTADELTSINQSMDFITALYGQTQDSNNATFANALKEVLGNSYGDLGKANQVIIKTKEILSQNS</sequence>
<protein>
    <submittedName>
        <fullName evidence="1">Hemagglutinin</fullName>
    </submittedName>
</protein>
<accession>A0A5Y8YET5</accession>
<dbReference type="EMBL" id="AAKBXL010000014">
    <property type="protein sequence ID" value="ECQ5996797.1"/>
    <property type="molecule type" value="Genomic_DNA"/>
</dbReference>
<organism evidence="1">
    <name type="scientific">Campylobacter jejuni</name>
    <dbReference type="NCBI Taxonomy" id="197"/>
    <lineage>
        <taxon>Bacteria</taxon>
        <taxon>Pseudomonadati</taxon>
        <taxon>Campylobacterota</taxon>
        <taxon>Epsilonproteobacteria</taxon>
        <taxon>Campylobacterales</taxon>
        <taxon>Campylobacteraceae</taxon>
        <taxon>Campylobacter</taxon>
    </lineage>
</organism>
<gene>
    <name evidence="1" type="ORF">FZV72_07515</name>
</gene>
<reference evidence="1" key="1">
    <citation type="submission" date="2019-08" db="EMBL/GenBank/DDBJ databases">
        <authorList>
            <person name="Ashton P.M."/>
            <person name="Dallman T."/>
            <person name="Nair S."/>
            <person name="De Pinna E."/>
            <person name="Peters T."/>
            <person name="Grant K."/>
        </authorList>
    </citation>
    <scope>NUCLEOTIDE SEQUENCE</scope>
    <source>
        <strain evidence="1">265260</strain>
    </source>
</reference>
<comment type="caution">
    <text evidence="1">The sequence shown here is derived from an EMBL/GenBank/DDBJ whole genome shotgun (WGS) entry which is preliminary data.</text>
</comment>
<name>A0A5Y8YET5_CAMJU</name>
<evidence type="ECO:0000313" key="1">
    <source>
        <dbReference type="EMBL" id="ECQ5996797.1"/>
    </source>
</evidence>